<reference evidence="2 3" key="1">
    <citation type="submission" date="2021-06" db="EMBL/GenBank/DDBJ databases">
        <title>Caerostris darwini draft genome.</title>
        <authorList>
            <person name="Kono N."/>
            <person name="Arakawa K."/>
        </authorList>
    </citation>
    <scope>NUCLEOTIDE SEQUENCE [LARGE SCALE GENOMIC DNA]</scope>
</reference>
<gene>
    <name evidence="2" type="primary">AVEN_161795_1</name>
    <name evidence="2" type="ORF">CDAR_77741</name>
</gene>
<evidence type="ECO:0000313" key="2">
    <source>
        <dbReference type="EMBL" id="GIX93673.1"/>
    </source>
</evidence>
<organism evidence="2 3">
    <name type="scientific">Caerostris darwini</name>
    <dbReference type="NCBI Taxonomy" id="1538125"/>
    <lineage>
        <taxon>Eukaryota</taxon>
        <taxon>Metazoa</taxon>
        <taxon>Ecdysozoa</taxon>
        <taxon>Arthropoda</taxon>
        <taxon>Chelicerata</taxon>
        <taxon>Arachnida</taxon>
        <taxon>Araneae</taxon>
        <taxon>Araneomorphae</taxon>
        <taxon>Entelegynae</taxon>
        <taxon>Araneoidea</taxon>
        <taxon>Araneidae</taxon>
        <taxon>Caerostris</taxon>
    </lineage>
</organism>
<dbReference type="AlphaFoldDB" id="A0AAV4P9J0"/>
<evidence type="ECO:0000313" key="3">
    <source>
        <dbReference type="Proteomes" id="UP001054837"/>
    </source>
</evidence>
<accession>A0AAV4P9J0</accession>
<comment type="caution">
    <text evidence="2">The sequence shown here is derived from an EMBL/GenBank/DDBJ whole genome shotgun (WGS) entry which is preliminary data.</text>
</comment>
<feature type="region of interest" description="Disordered" evidence="1">
    <location>
        <begin position="1"/>
        <end position="21"/>
    </location>
</feature>
<proteinExistence type="predicted"/>
<dbReference type="EMBL" id="BPLQ01002531">
    <property type="protein sequence ID" value="GIX93673.1"/>
    <property type="molecule type" value="Genomic_DNA"/>
</dbReference>
<keyword evidence="3" id="KW-1185">Reference proteome</keyword>
<sequence length="103" mass="11535">MPWYRGPSGSAQDLVELQKEDSTQQAEVSKLRRVLTYHAKRRKKKSAHHVGGFCLHSVLKEPLCLVNSVPLNFEFGSLMHVNSFMPSIVGSQGFYAKGYVAQV</sequence>
<protein>
    <submittedName>
        <fullName evidence="2">Uncharacterized protein</fullName>
    </submittedName>
</protein>
<evidence type="ECO:0000256" key="1">
    <source>
        <dbReference type="SAM" id="MobiDB-lite"/>
    </source>
</evidence>
<dbReference type="Proteomes" id="UP001054837">
    <property type="component" value="Unassembled WGS sequence"/>
</dbReference>
<name>A0AAV4P9J0_9ARAC</name>